<gene>
    <name evidence="1" type="ORF">HJG63_009866</name>
</gene>
<dbReference type="Proteomes" id="UP000593571">
    <property type="component" value="Unassembled WGS sequence"/>
</dbReference>
<reference evidence="1 2" key="1">
    <citation type="journal article" date="2020" name="Nature">
        <title>Six reference-quality genomes reveal evolution of bat adaptations.</title>
        <authorList>
            <person name="Jebb D."/>
            <person name="Huang Z."/>
            <person name="Pippel M."/>
            <person name="Hughes G.M."/>
            <person name="Lavrichenko K."/>
            <person name="Devanna P."/>
            <person name="Winkler S."/>
            <person name="Jermiin L.S."/>
            <person name="Skirmuntt E.C."/>
            <person name="Katzourakis A."/>
            <person name="Burkitt-Gray L."/>
            <person name="Ray D.A."/>
            <person name="Sullivan K.A.M."/>
            <person name="Roscito J.G."/>
            <person name="Kirilenko B.M."/>
            <person name="Davalos L.M."/>
            <person name="Corthals A.P."/>
            <person name="Power M.L."/>
            <person name="Jones G."/>
            <person name="Ransome R.D."/>
            <person name="Dechmann D.K.N."/>
            <person name="Locatelli A.G."/>
            <person name="Puechmaille S.J."/>
            <person name="Fedrigo O."/>
            <person name="Jarvis E.D."/>
            <person name="Hiller M."/>
            <person name="Vernes S.C."/>
            <person name="Myers E.W."/>
            <person name="Teeling E.C."/>
        </authorList>
    </citation>
    <scope>NUCLEOTIDE SEQUENCE [LARGE SCALE GENOMIC DNA]</scope>
    <source>
        <strain evidence="1">MRouAeg1</strain>
        <tissue evidence="1">Muscle</tissue>
    </source>
</reference>
<comment type="caution">
    <text evidence="1">The sequence shown here is derived from an EMBL/GenBank/DDBJ whole genome shotgun (WGS) entry which is preliminary data.</text>
</comment>
<proteinExistence type="predicted"/>
<dbReference type="AlphaFoldDB" id="A0A7J8BEU2"/>
<keyword evidence="2" id="KW-1185">Reference proteome</keyword>
<evidence type="ECO:0000313" key="1">
    <source>
        <dbReference type="EMBL" id="KAF6397224.1"/>
    </source>
</evidence>
<evidence type="ECO:0000313" key="2">
    <source>
        <dbReference type="Proteomes" id="UP000593571"/>
    </source>
</evidence>
<organism evidence="1 2">
    <name type="scientific">Rousettus aegyptiacus</name>
    <name type="common">Egyptian fruit bat</name>
    <name type="synonym">Pteropus aegyptiacus</name>
    <dbReference type="NCBI Taxonomy" id="9407"/>
    <lineage>
        <taxon>Eukaryota</taxon>
        <taxon>Metazoa</taxon>
        <taxon>Chordata</taxon>
        <taxon>Craniata</taxon>
        <taxon>Vertebrata</taxon>
        <taxon>Euteleostomi</taxon>
        <taxon>Mammalia</taxon>
        <taxon>Eutheria</taxon>
        <taxon>Laurasiatheria</taxon>
        <taxon>Chiroptera</taxon>
        <taxon>Yinpterochiroptera</taxon>
        <taxon>Pteropodoidea</taxon>
        <taxon>Pteropodidae</taxon>
        <taxon>Rousettinae</taxon>
        <taxon>Rousettus</taxon>
    </lineage>
</organism>
<dbReference type="EMBL" id="JACASE010000017">
    <property type="protein sequence ID" value="KAF6397224.1"/>
    <property type="molecule type" value="Genomic_DNA"/>
</dbReference>
<protein>
    <submittedName>
        <fullName evidence="1">Uncharacterized protein</fullName>
    </submittedName>
</protein>
<sequence length="137" mass="14811">MVVHVYKSWSRAQSAHCGCPGALVGGASVSSNSLQARGAAIKCSSLKAAHFFFFSLLFATHWPEPITGPNTRRPGSDTCQRELMTAVTPDCFLFTSCAVSCPYGVTIVANCRQLLMFSARRSCPDKPVLLRKILSVL</sequence>
<accession>A0A7J8BEU2</accession>
<name>A0A7J8BEU2_ROUAE</name>